<dbReference type="PANTHER" id="PTHR48048">
    <property type="entry name" value="GLYCOSYLTRANSFERASE"/>
    <property type="match status" value="1"/>
</dbReference>
<dbReference type="Proteomes" id="UP001141806">
    <property type="component" value="Unassembled WGS sequence"/>
</dbReference>
<evidence type="ECO:0000313" key="3">
    <source>
        <dbReference type="Proteomes" id="UP001141806"/>
    </source>
</evidence>
<accession>A0A9Q0KJ43</accession>
<gene>
    <name evidence="2" type="ORF">NE237_004265</name>
</gene>
<dbReference type="CDD" id="cd03784">
    <property type="entry name" value="GT1_Gtf-like"/>
    <property type="match status" value="1"/>
</dbReference>
<dbReference type="EMBL" id="JAMYWD010000005">
    <property type="protein sequence ID" value="KAJ4971166.1"/>
    <property type="molecule type" value="Genomic_DNA"/>
</dbReference>
<comment type="caution">
    <text evidence="2">The sequence shown here is derived from an EMBL/GenBank/DDBJ whole genome shotgun (WGS) entry which is preliminary data.</text>
</comment>
<evidence type="ECO:0000256" key="1">
    <source>
        <dbReference type="ARBA" id="ARBA00022679"/>
    </source>
</evidence>
<dbReference type="OrthoDB" id="5835829at2759"/>
<organism evidence="2 3">
    <name type="scientific">Protea cynaroides</name>
    <dbReference type="NCBI Taxonomy" id="273540"/>
    <lineage>
        <taxon>Eukaryota</taxon>
        <taxon>Viridiplantae</taxon>
        <taxon>Streptophyta</taxon>
        <taxon>Embryophyta</taxon>
        <taxon>Tracheophyta</taxon>
        <taxon>Spermatophyta</taxon>
        <taxon>Magnoliopsida</taxon>
        <taxon>Proteales</taxon>
        <taxon>Proteaceae</taxon>
        <taxon>Protea</taxon>
    </lineage>
</organism>
<dbReference type="Gene3D" id="3.40.50.2000">
    <property type="entry name" value="Glycogen Phosphorylase B"/>
    <property type="match status" value="2"/>
</dbReference>
<evidence type="ECO:0000313" key="2">
    <source>
        <dbReference type="EMBL" id="KAJ4971166.1"/>
    </source>
</evidence>
<proteinExistence type="predicted"/>
<dbReference type="SUPFAM" id="SSF53756">
    <property type="entry name" value="UDP-Glycosyltransferase/glycogen phosphorylase"/>
    <property type="match status" value="1"/>
</dbReference>
<dbReference type="InterPro" id="IPR050481">
    <property type="entry name" value="UDP-glycosyltransf_plant"/>
</dbReference>
<dbReference type="GO" id="GO:0035251">
    <property type="term" value="F:UDP-glucosyltransferase activity"/>
    <property type="evidence" value="ECO:0007669"/>
    <property type="project" value="InterPro"/>
</dbReference>
<dbReference type="FunFam" id="3.40.50.2000:FF:000095">
    <property type="entry name" value="Glycosyltransferase"/>
    <property type="match status" value="1"/>
</dbReference>
<protein>
    <submittedName>
        <fullName evidence="2">Uncharacterized protein</fullName>
    </submittedName>
</protein>
<name>A0A9Q0KJ43_9MAGN</name>
<dbReference type="PANTHER" id="PTHR48048:SF20">
    <property type="entry name" value="GLYCOSYLTRANSFERASE"/>
    <property type="match status" value="1"/>
</dbReference>
<reference evidence="2" key="1">
    <citation type="journal article" date="2023" name="Plant J.">
        <title>The genome of the king protea, Protea cynaroides.</title>
        <authorList>
            <person name="Chang J."/>
            <person name="Duong T.A."/>
            <person name="Schoeman C."/>
            <person name="Ma X."/>
            <person name="Roodt D."/>
            <person name="Barker N."/>
            <person name="Li Z."/>
            <person name="Van de Peer Y."/>
            <person name="Mizrachi E."/>
        </authorList>
    </citation>
    <scope>NUCLEOTIDE SEQUENCE</scope>
    <source>
        <tissue evidence="2">Young leaves</tissue>
    </source>
</reference>
<keyword evidence="1" id="KW-0808">Transferase</keyword>
<sequence>MEKNMKDTIVLYPSPFIGHIVSMVELAKLIVLHHSHCFSITVILTTGLFDTPAVTSYIDHISQTIPSINFHRFPPLSNPPSLQPSPTRHPVAIIYKFIRLNNPNFLNTLQTISCNSSIAAIVIDFFCNGAFDVAANLNIPLYYYCTSGASALALFLHMPTIHNQTDKSIEDLGNTVLHFPGLPTILASQMPMSTRNRNNGAYNELLEMAINLPKSRGIITNTFAALDSRAIKAIAKGDCTPSVVLPMVFYIGPLIAEPRDQSDGSDCLSWLGGQPSRSVVFLCFGSGGEFTAEQIQEIALGLERSGQRFLWVVRSPPEIDDSWVPSSDSDDFDLEALMPEGFLDRIRDRGAAELEQDCDAMEKARTPFDVQDEDEIAQIMEVDSPSSLSIDGKKGSWFSQVV</sequence>
<dbReference type="InterPro" id="IPR002213">
    <property type="entry name" value="UDP_glucos_trans"/>
</dbReference>
<dbReference type="AlphaFoldDB" id="A0A9Q0KJ43"/>
<keyword evidence="3" id="KW-1185">Reference proteome</keyword>